<protein>
    <recommendedName>
        <fullName evidence="2">STAS domain-containing protein</fullName>
    </recommendedName>
</protein>
<feature type="region of interest" description="Disordered" evidence="1">
    <location>
        <begin position="125"/>
        <end position="146"/>
    </location>
</feature>
<keyword evidence="4" id="KW-1185">Reference proteome</keyword>
<dbReference type="InterPro" id="IPR036513">
    <property type="entry name" value="STAS_dom_sf"/>
</dbReference>
<dbReference type="Proteomes" id="UP000660554">
    <property type="component" value="Unassembled WGS sequence"/>
</dbReference>
<dbReference type="CDD" id="cd07043">
    <property type="entry name" value="STAS_anti-anti-sigma_factors"/>
    <property type="match status" value="1"/>
</dbReference>
<dbReference type="Pfam" id="PF13466">
    <property type="entry name" value="STAS_2"/>
    <property type="match status" value="1"/>
</dbReference>
<comment type="caution">
    <text evidence="3">The sequence shown here is derived from an EMBL/GenBank/DDBJ whole genome shotgun (WGS) entry which is preliminary data.</text>
</comment>
<feature type="region of interest" description="Disordered" evidence="1">
    <location>
        <begin position="1"/>
        <end position="24"/>
    </location>
</feature>
<dbReference type="GeneID" id="86959287"/>
<dbReference type="PROSITE" id="PS50801">
    <property type="entry name" value="STAS"/>
    <property type="match status" value="1"/>
</dbReference>
<dbReference type="EMBL" id="BNDV01000008">
    <property type="protein sequence ID" value="GHI14012.1"/>
    <property type="molecule type" value="Genomic_DNA"/>
</dbReference>
<dbReference type="InterPro" id="IPR058548">
    <property type="entry name" value="MlaB-like_STAS"/>
</dbReference>
<evidence type="ECO:0000313" key="4">
    <source>
        <dbReference type="Proteomes" id="UP000660554"/>
    </source>
</evidence>
<dbReference type="Gene3D" id="3.30.750.24">
    <property type="entry name" value="STAS domain"/>
    <property type="match status" value="1"/>
</dbReference>
<dbReference type="RefSeq" id="WP_191870012.1">
    <property type="nucleotide sequence ID" value="NZ_BMRU01000052.1"/>
</dbReference>
<evidence type="ECO:0000256" key="1">
    <source>
        <dbReference type="SAM" id="MobiDB-lite"/>
    </source>
</evidence>
<reference evidence="4" key="1">
    <citation type="submission" date="2020-09" db="EMBL/GenBank/DDBJ databases">
        <title>Whole genome shotgun sequence of Streptomyces cinnamonensis NBRC 15873.</title>
        <authorList>
            <person name="Komaki H."/>
            <person name="Tamura T."/>
        </authorList>
    </citation>
    <scope>NUCLEOTIDE SEQUENCE [LARGE SCALE GENOMIC DNA]</scope>
    <source>
        <strain evidence="4">NBRC 15873</strain>
    </source>
</reference>
<organism evidence="3 4">
    <name type="scientific">Streptomyces virginiae</name>
    <name type="common">Streptomyces cinnamonensis</name>
    <dbReference type="NCBI Taxonomy" id="1961"/>
    <lineage>
        <taxon>Bacteria</taxon>
        <taxon>Bacillati</taxon>
        <taxon>Actinomycetota</taxon>
        <taxon>Actinomycetes</taxon>
        <taxon>Kitasatosporales</taxon>
        <taxon>Streptomycetaceae</taxon>
        <taxon>Streptomyces</taxon>
    </lineage>
</organism>
<evidence type="ECO:0000313" key="3">
    <source>
        <dbReference type="EMBL" id="GHI14012.1"/>
    </source>
</evidence>
<feature type="domain" description="STAS" evidence="2">
    <location>
        <begin position="46"/>
        <end position="95"/>
    </location>
</feature>
<name>A0ABQ3NMM8_STRVG</name>
<evidence type="ECO:0000259" key="2">
    <source>
        <dbReference type="PROSITE" id="PS50801"/>
    </source>
</evidence>
<accession>A0ABQ3NMM8</accession>
<sequence length="146" mass="15306">MNTSSTAPILPGPLATEAPPTVHDSGADTAPGVILIRSCTTLGATLVVHLAGEIDHFGAAPLRAFLASAADNGITGLVLDCSRVTFCDSGFLAALDWWPRQGRRLRLTHRSRAVERLLRAAAAASRPARKPLIHAQQTSPRLGPTG</sequence>
<dbReference type="InterPro" id="IPR002645">
    <property type="entry name" value="STAS_dom"/>
</dbReference>
<proteinExistence type="predicted"/>
<dbReference type="SUPFAM" id="SSF52091">
    <property type="entry name" value="SpoIIaa-like"/>
    <property type="match status" value="1"/>
</dbReference>
<gene>
    <name evidence="3" type="ORF">Scinn_34750</name>
</gene>